<organism evidence="1 2">
    <name type="scientific">Tritrichomonas musculus</name>
    <dbReference type="NCBI Taxonomy" id="1915356"/>
    <lineage>
        <taxon>Eukaryota</taxon>
        <taxon>Metamonada</taxon>
        <taxon>Parabasalia</taxon>
        <taxon>Tritrichomonadida</taxon>
        <taxon>Tritrichomonadidae</taxon>
        <taxon>Tritrichomonas</taxon>
    </lineage>
</organism>
<comment type="caution">
    <text evidence="1">The sequence shown here is derived from an EMBL/GenBank/DDBJ whole genome shotgun (WGS) entry which is preliminary data.</text>
</comment>
<name>A0ABR2H313_9EUKA</name>
<dbReference type="Proteomes" id="UP001470230">
    <property type="component" value="Unassembled WGS sequence"/>
</dbReference>
<accession>A0ABR2H313</accession>
<proteinExistence type="predicted"/>
<evidence type="ECO:0000313" key="2">
    <source>
        <dbReference type="Proteomes" id="UP001470230"/>
    </source>
</evidence>
<sequence length="77" mass="9059">MVWDVANCDNENPPAGTQFYLFPFQGRRNPHFVYKEKMIYAQQNGMVVTYVVGSEPLVMMQQNPTLRSRQIFKIQIF</sequence>
<protein>
    <submittedName>
        <fullName evidence="1">Uncharacterized protein</fullName>
    </submittedName>
</protein>
<keyword evidence="2" id="KW-1185">Reference proteome</keyword>
<dbReference type="EMBL" id="JAPFFF010000048">
    <property type="protein sequence ID" value="KAK8840162.1"/>
    <property type="molecule type" value="Genomic_DNA"/>
</dbReference>
<evidence type="ECO:0000313" key="1">
    <source>
        <dbReference type="EMBL" id="KAK8840162.1"/>
    </source>
</evidence>
<reference evidence="1 2" key="1">
    <citation type="submission" date="2024-04" db="EMBL/GenBank/DDBJ databases">
        <title>Tritrichomonas musculus Genome.</title>
        <authorList>
            <person name="Alves-Ferreira E."/>
            <person name="Grigg M."/>
            <person name="Lorenzi H."/>
            <person name="Galac M."/>
        </authorList>
    </citation>
    <scope>NUCLEOTIDE SEQUENCE [LARGE SCALE GENOMIC DNA]</scope>
    <source>
        <strain evidence="1 2">EAF2021</strain>
    </source>
</reference>
<gene>
    <name evidence="1" type="ORF">M9Y10_031102</name>
</gene>